<proteinExistence type="predicted"/>
<dbReference type="SMART" id="SM00065">
    <property type="entry name" value="GAF"/>
    <property type="match status" value="1"/>
</dbReference>
<dbReference type="InterPro" id="IPR003018">
    <property type="entry name" value="GAF"/>
</dbReference>
<evidence type="ECO:0000259" key="1">
    <source>
        <dbReference type="SMART" id="SM00065"/>
    </source>
</evidence>
<name>A0ABT5HFE2_9CAUL</name>
<dbReference type="EMBL" id="JAQQKV010000001">
    <property type="protein sequence ID" value="MDC7674907.1"/>
    <property type="molecule type" value="Genomic_DNA"/>
</dbReference>
<organism evidence="2 3">
    <name type="scientific">Asticcacaulis machinosus</name>
    <dbReference type="NCBI Taxonomy" id="2984211"/>
    <lineage>
        <taxon>Bacteria</taxon>
        <taxon>Pseudomonadati</taxon>
        <taxon>Pseudomonadota</taxon>
        <taxon>Alphaproteobacteria</taxon>
        <taxon>Caulobacterales</taxon>
        <taxon>Caulobacteraceae</taxon>
        <taxon>Asticcacaulis</taxon>
    </lineage>
</organism>
<dbReference type="Gene3D" id="3.30.450.40">
    <property type="match status" value="1"/>
</dbReference>
<keyword evidence="3" id="KW-1185">Reference proteome</keyword>
<dbReference type="SUPFAM" id="SSF55781">
    <property type="entry name" value="GAF domain-like"/>
    <property type="match status" value="1"/>
</dbReference>
<comment type="caution">
    <text evidence="2">The sequence shown here is derived from an EMBL/GenBank/DDBJ whole genome shotgun (WGS) entry which is preliminary data.</text>
</comment>
<protein>
    <submittedName>
        <fullName evidence="2">VOC family protein</fullName>
    </submittedName>
</protein>
<dbReference type="Gene3D" id="3.30.720.100">
    <property type="match status" value="1"/>
</dbReference>
<dbReference type="Pfam" id="PF13185">
    <property type="entry name" value="GAF_2"/>
    <property type="match status" value="1"/>
</dbReference>
<dbReference type="SUPFAM" id="SSF54593">
    <property type="entry name" value="Glyoxalase/Bleomycin resistance protein/Dihydroxybiphenyl dioxygenase"/>
    <property type="match status" value="1"/>
</dbReference>
<dbReference type="InterPro" id="IPR028973">
    <property type="entry name" value="PhnB-like"/>
</dbReference>
<dbReference type="RefSeq" id="WP_272743218.1">
    <property type="nucleotide sequence ID" value="NZ_JAQQKV010000001.1"/>
</dbReference>
<gene>
    <name evidence="2" type="ORF">PQU98_02110</name>
</gene>
<evidence type="ECO:0000313" key="2">
    <source>
        <dbReference type="EMBL" id="MDC7674907.1"/>
    </source>
</evidence>
<dbReference type="InterPro" id="IPR029068">
    <property type="entry name" value="Glyas_Bleomycin-R_OHBP_Dase"/>
</dbReference>
<dbReference type="PANTHER" id="PTHR33990">
    <property type="entry name" value="PROTEIN YJDN-RELATED"/>
    <property type="match status" value="1"/>
</dbReference>
<dbReference type="Gene3D" id="3.30.720.110">
    <property type="match status" value="1"/>
</dbReference>
<accession>A0ABT5HFE2</accession>
<dbReference type="Proteomes" id="UP001218579">
    <property type="component" value="Unassembled WGS sequence"/>
</dbReference>
<sequence length="378" mass="42404">MPTTRSISSGSPFLPQTAIEHSAMYTRAMERLVQVVQALSNARDVNTVIRIARDAARELLDADGATFVLREGDKCYYVDETAIAPLWKGKRFPIHLCVSGWVMINRKAAVIEDIYADDRVPQEAYRLTFVQSMTMVPIRRDDPIGAIGAYWAINHRPSEEEMLVLQALADTVSVAMENALLYADLKQNFEIMKHQQARIAKQSDDLKIMKEDGAAARLRPEFNYIDLIVEEEHTGGAAEVRNPLVTPDTPHLATFLMFDGVCEEAVNFYTSLFKDSEIILIKRYGPGEAGREGSVAHCTFVINRVPFIAIDSSVRHEFAFTPAISLYMVCESEGEINHLYEALVAGGEPLMSLADYGFSRKYGWVKDRFGVSWQLNLP</sequence>
<dbReference type="Pfam" id="PF06983">
    <property type="entry name" value="3-dmu-9_3-mt"/>
    <property type="match status" value="1"/>
</dbReference>
<dbReference type="InterPro" id="IPR029016">
    <property type="entry name" value="GAF-like_dom_sf"/>
</dbReference>
<dbReference type="CDD" id="cd06588">
    <property type="entry name" value="PhnB_like"/>
    <property type="match status" value="1"/>
</dbReference>
<feature type="domain" description="GAF" evidence="1">
    <location>
        <begin position="44"/>
        <end position="186"/>
    </location>
</feature>
<reference evidence="2 3" key="1">
    <citation type="submission" date="2023-01" db="EMBL/GenBank/DDBJ databases">
        <title>Novel species of the genus Asticcacaulis isolated from rivers.</title>
        <authorList>
            <person name="Lu H."/>
        </authorList>
    </citation>
    <scope>NUCLEOTIDE SEQUENCE [LARGE SCALE GENOMIC DNA]</scope>
    <source>
        <strain evidence="2 3">LKC15W</strain>
    </source>
</reference>
<dbReference type="PANTHER" id="PTHR33990:SF4">
    <property type="entry name" value="PHNB-LIKE DOMAIN-CONTAINING PROTEIN"/>
    <property type="match status" value="1"/>
</dbReference>
<evidence type="ECO:0000313" key="3">
    <source>
        <dbReference type="Proteomes" id="UP001218579"/>
    </source>
</evidence>